<feature type="transmembrane region" description="Helical" evidence="8">
    <location>
        <begin position="185"/>
        <end position="207"/>
    </location>
</feature>
<dbReference type="PROSITE" id="PS50928">
    <property type="entry name" value="ABC_TM1"/>
    <property type="match status" value="1"/>
</dbReference>
<dbReference type="InterPro" id="IPR005672">
    <property type="entry name" value="Phosphate_PstA"/>
</dbReference>
<dbReference type="CDD" id="cd06261">
    <property type="entry name" value="TM_PBP2"/>
    <property type="match status" value="1"/>
</dbReference>
<feature type="transmembrane region" description="Helical" evidence="8">
    <location>
        <begin position="70"/>
        <end position="92"/>
    </location>
</feature>
<dbReference type="SUPFAM" id="SSF161098">
    <property type="entry name" value="MetI-like"/>
    <property type="match status" value="1"/>
</dbReference>
<keyword evidence="3" id="KW-0813">Transport</keyword>
<keyword evidence="6 8" id="KW-1133">Transmembrane helix</keyword>
<dbReference type="InterPro" id="IPR035906">
    <property type="entry name" value="MetI-like_sf"/>
</dbReference>
<dbReference type="GO" id="GO:0005886">
    <property type="term" value="C:plasma membrane"/>
    <property type="evidence" value="ECO:0007669"/>
    <property type="project" value="UniProtKB-SubCell"/>
</dbReference>
<dbReference type="GO" id="GO:0005315">
    <property type="term" value="F:phosphate transmembrane transporter activity"/>
    <property type="evidence" value="ECO:0007669"/>
    <property type="project" value="InterPro"/>
</dbReference>
<feature type="transmembrane region" description="Helical" evidence="8">
    <location>
        <begin position="104"/>
        <end position="130"/>
    </location>
</feature>
<comment type="caution">
    <text evidence="10">The sequence shown here is derived from an EMBL/GenBank/DDBJ whole genome shotgun (WGS) entry which is preliminary data.</text>
</comment>
<dbReference type="NCBIfam" id="TIGR00974">
    <property type="entry name" value="3a0107s02c"/>
    <property type="match status" value="1"/>
</dbReference>
<feature type="transmembrane region" description="Helical" evidence="8">
    <location>
        <begin position="251"/>
        <end position="269"/>
    </location>
</feature>
<dbReference type="Proteomes" id="UP001108123">
    <property type="component" value="Unassembled WGS sequence"/>
</dbReference>
<feature type="transmembrane region" description="Helical" evidence="8">
    <location>
        <begin position="25"/>
        <end position="50"/>
    </location>
</feature>
<keyword evidence="4 8" id="KW-1003">Cell membrane</keyword>
<accession>A0A9Q4ABV8</accession>
<comment type="similarity">
    <text evidence="2 8">Belongs to the binding-protein-dependent transport system permease family. CysTW subfamily.</text>
</comment>
<proteinExistence type="inferred from homology"/>
<dbReference type="Pfam" id="PF00528">
    <property type="entry name" value="BPD_transp_1"/>
    <property type="match status" value="1"/>
</dbReference>
<evidence type="ECO:0000256" key="8">
    <source>
        <dbReference type="RuleBase" id="RU363043"/>
    </source>
</evidence>
<evidence type="ECO:0000259" key="9">
    <source>
        <dbReference type="PROSITE" id="PS50928"/>
    </source>
</evidence>
<comment type="subcellular location">
    <subcellularLocation>
        <location evidence="1 8">Cell membrane</location>
        <topology evidence="1 8">Multi-pass membrane protein</topology>
    </subcellularLocation>
</comment>
<dbReference type="AlphaFoldDB" id="A0A9Q4ABV8"/>
<dbReference type="InterPro" id="IPR000515">
    <property type="entry name" value="MetI-like"/>
</dbReference>
<evidence type="ECO:0000313" key="10">
    <source>
        <dbReference type="EMBL" id="MCG4564497.1"/>
    </source>
</evidence>
<keyword evidence="11" id="KW-1185">Reference proteome</keyword>
<evidence type="ECO:0000256" key="4">
    <source>
        <dbReference type="ARBA" id="ARBA00022475"/>
    </source>
</evidence>
<evidence type="ECO:0000256" key="2">
    <source>
        <dbReference type="ARBA" id="ARBA00007069"/>
    </source>
</evidence>
<sequence length="283" mass="30919">MTDKSLQMDSQINVKKVKEKLIKGIIYFSVFLTFGIVLWILLHVVFNGVIKIGNIDIIGDESILPMIMNTFYIVLLAVSISTPIGIWTAIYLNEYARDNKLVHLIRFAIQSLAGVPSIIFGLFGMIVFVVGLNFKWSILSGALTLSIMILPIIIKTTEEALKSVPLSIREGSLALGASNVRTIKAVVIPSALPGIIISVILSIGRIVGETAAVYLTAGMVPRAAVSPLDSGRTLSVHLYLLAKEGISFERAYFTATILVLFVLCINLISNRLAKKFSEKLKVN</sequence>
<evidence type="ECO:0000256" key="1">
    <source>
        <dbReference type="ARBA" id="ARBA00004651"/>
    </source>
</evidence>
<evidence type="ECO:0000256" key="5">
    <source>
        <dbReference type="ARBA" id="ARBA00022692"/>
    </source>
</evidence>
<feature type="domain" description="ABC transmembrane type-1" evidence="9">
    <location>
        <begin position="67"/>
        <end position="269"/>
    </location>
</feature>
<dbReference type="Gene3D" id="1.10.3720.10">
    <property type="entry name" value="MetI-like"/>
    <property type="match status" value="1"/>
</dbReference>
<dbReference type="RefSeq" id="WP_237915274.1">
    <property type="nucleotide sequence ID" value="NZ_JAKNID010000007.1"/>
</dbReference>
<name>A0A9Q4ABV8_9FIRM</name>
<evidence type="ECO:0000256" key="7">
    <source>
        <dbReference type="ARBA" id="ARBA00023136"/>
    </source>
</evidence>
<keyword evidence="5 8" id="KW-0812">Transmembrane</keyword>
<feature type="transmembrane region" description="Helical" evidence="8">
    <location>
        <begin position="136"/>
        <end position="154"/>
    </location>
</feature>
<evidence type="ECO:0000313" key="11">
    <source>
        <dbReference type="Proteomes" id="UP001108123"/>
    </source>
</evidence>
<dbReference type="GO" id="GO:0035435">
    <property type="term" value="P:phosphate ion transmembrane transport"/>
    <property type="evidence" value="ECO:0007669"/>
    <property type="project" value="InterPro"/>
</dbReference>
<dbReference type="PANTHER" id="PTHR43470:SF3">
    <property type="entry name" value="PHOSPHATE TRANSPORT SYSTEM PERMEASE PROTEIN PSTA-RELATED"/>
    <property type="match status" value="1"/>
</dbReference>
<organism evidence="10 11">
    <name type="scientific">Anaerosalibacter bizertensis</name>
    <dbReference type="NCBI Taxonomy" id="932217"/>
    <lineage>
        <taxon>Bacteria</taxon>
        <taxon>Bacillati</taxon>
        <taxon>Bacillota</taxon>
        <taxon>Tissierellia</taxon>
        <taxon>Tissierellales</taxon>
        <taxon>Sporanaerobacteraceae</taxon>
        <taxon>Anaerosalibacter</taxon>
    </lineage>
</organism>
<gene>
    <name evidence="10" type="primary">pstA</name>
    <name evidence="10" type="ORF">L0P62_03445</name>
</gene>
<protein>
    <recommendedName>
        <fullName evidence="8">Phosphate transport system permease protein PstA</fullName>
    </recommendedName>
</protein>
<evidence type="ECO:0000256" key="3">
    <source>
        <dbReference type="ARBA" id="ARBA00022448"/>
    </source>
</evidence>
<evidence type="ECO:0000256" key="6">
    <source>
        <dbReference type="ARBA" id="ARBA00022989"/>
    </source>
</evidence>
<reference evidence="10" key="1">
    <citation type="submission" date="2022-01" db="EMBL/GenBank/DDBJ databases">
        <title>Collection of gut derived symbiotic bacterial strains cultured from healthy donors.</title>
        <authorList>
            <person name="Lin H."/>
            <person name="Kohout C."/>
            <person name="Waligurski E."/>
            <person name="Pamer E.G."/>
        </authorList>
    </citation>
    <scope>NUCLEOTIDE SEQUENCE</scope>
    <source>
        <strain evidence="10">MSK.14.39</strain>
    </source>
</reference>
<dbReference type="EMBL" id="JAKNID010000007">
    <property type="protein sequence ID" value="MCG4564497.1"/>
    <property type="molecule type" value="Genomic_DNA"/>
</dbReference>
<keyword evidence="7 8" id="KW-0472">Membrane</keyword>
<dbReference type="PANTHER" id="PTHR43470">
    <property type="entry name" value="PHOSPHATE TRANSPORT SYSTEM PERMEASE PROTEIN PSTA-RELATED"/>
    <property type="match status" value="1"/>
</dbReference>